<proteinExistence type="predicted"/>
<dbReference type="EMBL" id="LGUS01000175">
    <property type="protein sequence ID" value="KOG33150.1"/>
    <property type="molecule type" value="Genomic_DNA"/>
</dbReference>
<organism evidence="2 3">
    <name type="scientific">Streptomyces resistomycificus</name>
    <dbReference type="NCBI Taxonomy" id="67356"/>
    <lineage>
        <taxon>Bacteria</taxon>
        <taxon>Bacillati</taxon>
        <taxon>Actinomycetota</taxon>
        <taxon>Actinomycetes</taxon>
        <taxon>Kitasatosporales</taxon>
        <taxon>Streptomycetaceae</taxon>
        <taxon>Streptomyces</taxon>
        <taxon>Streptomyces aurantiacus group</taxon>
    </lineage>
</organism>
<dbReference type="Proteomes" id="UP000037251">
    <property type="component" value="Unassembled WGS sequence"/>
</dbReference>
<protein>
    <submittedName>
        <fullName evidence="2">DNA-binding protein</fullName>
    </submittedName>
</protein>
<dbReference type="PROSITE" id="PS50943">
    <property type="entry name" value="HTH_CROC1"/>
    <property type="match status" value="1"/>
</dbReference>
<evidence type="ECO:0000259" key="1">
    <source>
        <dbReference type="PROSITE" id="PS50943"/>
    </source>
</evidence>
<dbReference type="RefSeq" id="WP_030044513.1">
    <property type="nucleotide sequence ID" value="NZ_KL575648.1"/>
</dbReference>
<comment type="caution">
    <text evidence="2">The sequence shown here is derived from an EMBL/GenBank/DDBJ whole genome shotgun (WGS) entry which is preliminary data.</text>
</comment>
<dbReference type="InterPro" id="IPR010982">
    <property type="entry name" value="Lambda_DNA-bd_dom_sf"/>
</dbReference>
<dbReference type="InterPro" id="IPR001387">
    <property type="entry name" value="Cro/C1-type_HTH"/>
</dbReference>
<dbReference type="Gene3D" id="1.10.260.40">
    <property type="entry name" value="lambda repressor-like DNA-binding domains"/>
    <property type="match status" value="1"/>
</dbReference>
<dbReference type="OrthoDB" id="4273809at2"/>
<keyword evidence="3" id="KW-1185">Reference proteome</keyword>
<dbReference type="SUPFAM" id="SSF47413">
    <property type="entry name" value="lambda repressor-like DNA-binding domains"/>
    <property type="match status" value="1"/>
</dbReference>
<dbReference type="GO" id="GO:0003677">
    <property type="term" value="F:DNA binding"/>
    <property type="evidence" value="ECO:0007669"/>
    <property type="project" value="UniProtKB-KW"/>
</dbReference>
<evidence type="ECO:0000313" key="2">
    <source>
        <dbReference type="EMBL" id="KOG33150.1"/>
    </source>
</evidence>
<dbReference type="STRING" id="67356.AQJ84_18445"/>
<feature type="domain" description="HTH cro/C1-type" evidence="1">
    <location>
        <begin position="20"/>
        <end position="73"/>
    </location>
</feature>
<dbReference type="eggNOG" id="COG1813">
    <property type="taxonomic scope" value="Bacteria"/>
</dbReference>
<reference evidence="3" key="1">
    <citation type="submission" date="2015-07" db="EMBL/GenBank/DDBJ databases">
        <authorList>
            <person name="Ju K.-S."/>
            <person name="Doroghazi J.R."/>
            <person name="Metcalf W.W."/>
        </authorList>
    </citation>
    <scope>NUCLEOTIDE SEQUENCE [LARGE SCALE GENOMIC DNA]</scope>
    <source>
        <strain evidence="3">NRRL 2290</strain>
    </source>
</reference>
<dbReference type="PATRIC" id="fig|67356.5.peg.5131"/>
<keyword evidence="2" id="KW-0238">DNA-binding</keyword>
<accession>A0A0L8L4V7</accession>
<dbReference type="InterPro" id="IPR043917">
    <property type="entry name" value="DUF5753"/>
</dbReference>
<dbReference type="CDD" id="cd00093">
    <property type="entry name" value="HTH_XRE"/>
    <property type="match status" value="1"/>
</dbReference>
<gene>
    <name evidence="2" type="ORF">ADK37_24095</name>
</gene>
<sequence length="275" mass="30828">MDEHVDAQGESGRAVLGRTLRFLREKEGKSLGQLADETGYDKSYLSRLESGERLSKVTVMQDLDGYYRAGDLLVSLWRLARIDAFKDKYKKYMGLEATARIIYVYTPDVPGLLQTEDFAREVLSEPQTTPGNAEVLEEQVAARVGRQLLLSRDSAPGVRFVIDESAFRRPSASAETWERQLTHIVAVAQWPNVAVQVLPFTAGRHDLMGRGSLTLLWQADGSAVAYTEGNTSGLLMDDPEDVLRHRLSYDRLRDLALPPSDSLTFIKDVLEEHRS</sequence>
<evidence type="ECO:0000313" key="3">
    <source>
        <dbReference type="Proteomes" id="UP000037251"/>
    </source>
</evidence>
<name>A0A0L8L4V7_9ACTN</name>
<dbReference type="SMART" id="SM00530">
    <property type="entry name" value="HTH_XRE"/>
    <property type="match status" value="1"/>
</dbReference>
<dbReference type="Pfam" id="PF19054">
    <property type="entry name" value="DUF5753"/>
    <property type="match status" value="1"/>
</dbReference>
<dbReference type="AlphaFoldDB" id="A0A0L8L4V7"/>
<dbReference type="Pfam" id="PF13560">
    <property type="entry name" value="HTH_31"/>
    <property type="match status" value="1"/>
</dbReference>